<keyword evidence="6" id="KW-1185">Reference proteome</keyword>
<name>A0A433QPQ6_9FUNG</name>
<accession>A0A433QPQ6</accession>
<dbReference type="InterPro" id="IPR012133">
    <property type="entry name" value="Alpha-hydoxy_acid_DH_FMN"/>
</dbReference>
<dbReference type="GO" id="GO:0010181">
    <property type="term" value="F:FMN binding"/>
    <property type="evidence" value="ECO:0007669"/>
    <property type="project" value="InterPro"/>
</dbReference>
<dbReference type="AlphaFoldDB" id="A0A433QPQ6"/>
<dbReference type="EMBL" id="RBNJ01002649">
    <property type="protein sequence ID" value="RUS31750.1"/>
    <property type="molecule type" value="Genomic_DNA"/>
</dbReference>
<comment type="similarity">
    <text evidence="3">Belongs to the FMN-dependent alpha-hydroxy acid dehydrogenase family.</text>
</comment>
<proteinExistence type="inferred from homology"/>
<evidence type="ECO:0000256" key="1">
    <source>
        <dbReference type="ARBA" id="ARBA00001917"/>
    </source>
</evidence>
<comment type="caution">
    <text evidence="5">The sequence shown here is derived from an EMBL/GenBank/DDBJ whole genome shotgun (WGS) entry which is preliminary data.</text>
</comment>
<reference evidence="5 6" key="1">
    <citation type="journal article" date="2018" name="New Phytol.">
        <title>Phylogenomics of Endogonaceae and evolution of mycorrhizas within Mucoromycota.</title>
        <authorList>
            <person name="Chang Y."/>
            <person name="Desiro A."/>
            <person name="Na H."/>
            <person name="Sandor L."/>
            <person name="Lipzen A."/>
            <person name="Clum A."/>
            <person name="Barry K."/>
            <person name="Grigoriev I.V."/>
            <person name="Martin F.M."/>
            <person name="Stajich J.E."/>
            <person name="Smith M.E."/>
            <person name="Bonito G."/>
            <person name="Spatafora J.W."/>
        </authorList>
    </citation>
    <scope>NUCLEOTIDE SEQUENCE [LARGE SCALE GENOMIC DNA]</scope>
    <source>
        <strain evidence="5 6">AD002</strain>
    </source>
</reference>
<dbReference type="Pfam" id="PF01070">
    <property type="entry name" value="FMN_dh"/>
    <property type="match status" value="2"/>
</dbReference>
<dbReference type="PANTHER" id="PTHR10578:SF149">
    <property type="entry name" value="2-HYDROXYACID OXIDASE 2"/>
    <property type="match status" value="1"/>
</dbReference>
<evidence type="ECO:0000256" key="3">
    <source>
        <dbReference type="ARBA" id="ARBA00024042"/>
    </source>
</evidence>
<dbReference type="SUPFAM" id="SSF51395">
    <property type="entry name" value="FMN-linked oxidoreductases"/>
    <property type="match status" value="1"/>
</dbReference>
<evidence type="ECO:0000259" key="4">
    <source>
        <dbReference type="PROSITE" id="PS51349"/>
    </source>
</evidence>
<evidence type="ECO:0000313" key="5">
    <source>
        <dbReference type="EMBL" id="RUS31750.1"/>
    </source>
</evidence>
<dbReference type="GO" id="GO:0016491">
    <property type="term" value="F:oxidoreductase activity"/>
    <property type="evidence" value="ECO:0007669"/>
    <property type="project" value="UniProtKB-KW"/>
</dbReference>
<evidence type="ECO:0000313" key="6">
    <source>
        <dbReference type="Proteomes" id="UP000274822"/>
    </source>
</evidence>
<keyword evidence="2" id="KW-0560">Oxidoreductase</keyword>
<gene>
    <name evidence="5" type="ORF">BC938DRAFT_477172</name>
</gene>
<sequence>MKDKPVILDLIYKPLSEEATSKCASRHGIPMVLSTYSNTSLEDVIACRQDGAASPYWFQLYVYKERSISEKLVRRAERAGYQALVVTVDTPLLGKRLHDARTKFQLPPPWHIPHMDTILTSTTTSVGRLGGRLVELGEHRVAAVRDKYENCSQRNHDGRGHGDGRPVRCGRSGRVESWGKAVGWGFGYGGLHDIWTNWTNIVTGVIDALPEVVRAARGRLEVYLDGGIRRGTDVFKALALGAEAVLIGRPVLWGLAYGGEAGLNQVIGILNDEFRLAMALAGCSSISEITPEHLAHISEYTTVRPKL</sequence>
<protein>
    <recommendedName>
        <fullName evidence="4">FMN hydroxy acid dehydrogenase domain-containing protein</fullName>
    </recommendedName>
</protein>
<dbReference type="CDD" id="cd02809">
    <property type="entry name" value="alpha_hydroxyacid_oxid_FMN"/>
    <property type="match status" value="1"/>
</dbReference>
<dbReference type="Proteomes" id="UP000274822">
    <property type="component" value="Unassembled WGS sequence"/>
</dbReference>
<comment type="cofactor">
    <cofactor evidence="1">
        <name>FMN</name>
        <dbReference type="ChEBI" id="CHEBI:58210"/>
    </cofactor>
</comment>
<organism evidence="5 6">
    <name type="scientific">Jimgerdemannia flammicorona</name>
    <dbReference type="NCBI Taxonomy" id="994334"/>
    <lineage>
        <taxon>Eukaryota</taxon>
        <taxon>Fungi</taxon>
        <taxon>Fungi incertae sedis</taxon>
        <taxon>Mucoromycota</taxon>
        <taxon>Mucoromycotina</taxon>
        <taxon>Endogonomycetes</taxon>
        <taxon>Endogonales</taxon>
        <taxon>Endogonaceae</taxon>
        <taxon>Jimgerdemannia</taxon>
    </lineage>
</organism>
<dbReference type="PANTHER" id="PTHR10578">
    <property type="entry name" value="S -2-HYDROXY-ACID OXIDASE-RELATED"/>
    <property type="match status" value="1"/>
</dbReference>
<evidence type="ECO:0000256" key="2">
    <source>
        <dbReference type="ARBA" id="ARBA00023002"/>
    </source>
</evidence>
<dbReference type="InterPro" id="IPR037396">
    <property type="entry name" value="FMN_HAD"/>
</dbReference>
<feature type="domain" description="FMN hydroxy acid dehydrogenase" evidence="4">
    <location>
        <begin position="1"/>
        <end position="299"/>
    </location>
</feature>
<dbReference type="Gene3D" id="3.20.20.70">
    <property type="entry name" value="Aldolase class I"/>
    <property type="match status" value="2"/>
</dbReference>
<dbReference type="InterPro" id="IPR000262">
    <property type="entry name" value="FMN-dep_DH"/>
</dbReference>
<dbReference type="PROSITE" id="PS51349">
    <property type="entry name" value="FMN_HYDROXY_ACID_DH_2"/>
    <property type="match status" value="1"/>
</dbReference>
<dbReference type="InterPro" id="IPR013785">
    <property type="entry name" value="Aldolase_TIM"/>
</dbReference>